<evidence type="ECO:0000256" key="5">
    <source>
        <dbReference type="ARBA" id="ARBA00022964"/>
    </source>
</evidence>
<comment type="similarity">
    <text evidence="3">Belongs to the alkB family.</text>
</comment>
<accession>A0A1S3H9B1</accession>
<dbReference type="PROSITE" id="PS51471">
    <property type="entry name" value="FE2OG_OXY"/>
    <property type="match status" value="1"/>
</dbReference>
<reference evidence="11" key="1">
    <citation type="submission" date="2025-08" db="UniProtKB">
        <authorList>
            <consortium name="RefSeq"/>
        </authorList>
    </citation>
    <scope>IDENTIFICATION</scope>
    <source>
        <tissue evidence="11">Gonads</tissue>
    </source>
</reference>
<dbReference type="GeneID" id="106153264"/>
<feature type="domain" description="Fe2OG dioxygenase" evidence="9">
    <location>
        <begin position="94"/>
        <end position="241"/>
    </location>
</feature>
<dbReference type="RefSeq" id="XP_013382587.1">
    <property type="nucleotide sequence ID" value="XM_013527133.1"/>
</dbReference>
<protein>
    <submittedName>
        <fullName evidence="11">Alpha-ketoglutarate-dependent dioxygenase alkB homolog 6</fullName>
    </submittedName>
</protein>
<dbReference type="InterPro" id="IPR005123">
    <property type="entry name" value="Oxoglu/Fe-dep_dioxygenase_dom"/>
</dbReference>
<evidence type="ECO:0000256" key="7">
    <source>
        <dbReference type="ARBA" id="ARBA00023004"/>
    </source>
</evidence>
<dbReference type="InterPro" id="IPR037151">
    <property type="entry name" value="AlkB-like_sf"/>
</dbReference>
<dbReference type="Pfam" id="PF13532">
    <property type="entry name" value="2OG-FeII_Oxy_2"/>
    <property type="match status" value="1"/>
</dbReference>
<evidence type="ECO:0000313" key="11">
    <source>
        <dbReference type="RefSeq" id="XP_013382587.1"/>
    </source>
</evidence>
<keyword evidence="8" id="KW-0539">Nucleus</keyword>
<dbReference type="AlphaFoldDB" id="A0A1S3H9B1"/>
<keyword evidence="6" id="KW-0560">Oxidoreductase</keyword>
<evidence type="ECO:0000256" key="4">
    <source>
        <dbReference type="ARBA" id="ARBA00022723"/>
    </source>
</evidence>
<sequence>MAADDVIDLNTFILEKLPPTIYYIPEFITEEEEKALWKSVYDAPKPKWTRLLNRRLQNWGGLPHPKGMIAEKMPQWLGTYCDKIALLGVFQDKTPNHVLVNEYLPGQGIMPHTDGPLYYPVVSNITLGSHSVLDFYHSISSDADNISSTGDTMAEGHQVEKKEDGNREISLEERYIGSVLLEPRSLVLTMNDMYENYLHGIADVKKDQINEKMANLHLTSAVQGEEKDRNTRISLTIRFVPKVLKTKIKLGR</sequence>
<proteinExistence type="inferred from homology"/>
<evidence type="ECO:0000313" key="10">
    <source>
        <dbReference type="Proteomes" id="UP000085678"/>
    </source>
</evidence>
<dbReference type="GO" id="GO:0005634">
    <property type="term" value="C:nucleus"/>
    <property type="evidence" value="ECO:0007669"/>
    <property type="project" value="UniProtKB-SubCell"/>
</dbReference>
<name>A0A1S3H9B1_LINAN</name>
<dbReference type="OrthoDB" id="412814at2759"/>
<dbReference type="PANTHER" id="PTHR46030">
    <property type="entry name" value="ALPHA-KETOGLUTARATE-DEPENDENT DIOXYGENASE ALKB HOMOLOG 6"/>
    <property type="match status" value="1"/>
</dbReference>
<evidence type="ECO:0000256" key="8">
    <source>
        <dbReference type="ARBA" id="ARBA00023242"/>
    </source>
</evidence>
<keyword evidence="7" id="KW-0408">Iron</keyword>
<evidence type="ECO:0000256" key="6">
    <source>
        <dbReference type="ARBA" id="ARBA00023002"/>
    </source>
</evidence>
<evidence type="ECO:0000259" key="9">
    <source>
        <dbReference type="PROSITE" id="PS51471"/>
    </source>
</evidence>
<dbReference type="InParanoid" id="A0A1S3H9B1"/>
<dbReference type="InterPro" id="IPR027450">
    <property type="entry name" value="AlkB-like"/>
</dbReference>
<keyword evidence="10" id="KW-1185">Reference proteome</keyword>
<comment type="cofactor">
    <cofactor evidence="1">
        <name>Fe(2+)</name>
        <dbReference type="ChEBI" id="CHEBI:29033"/>
    </cofactor>
</comment>
<keyword evidence="5 11" id="KW-0223">Dioxygenase</keyword>
<dbReference type="FunCoup" id="A0A1S3H9B1">
    <property type="interactions" value="651"/>
</dbReference>
<comment type="subcellular location">
    <subcellularLocation>
        <location evidence="2">Nucleus</location>
    </subcellularLocation>
</comment>
<dbReference type="Gene3D" id="2.60.120.590">
    <property type="entry name" value="Alpha-ketoglutarate-dependent dioxygenase AlkB-like"/>
    <property type="match status" value="1"/>
</dbReference>
<dbReference type="InterPro" id="IPR032862">
    <property type="entry name" value="ALKBH6"/>
</dbReference>
<dbReference type="Proteomes" id="UP000085678">
    <property type="component" value="Unplaced"/>
</dbReference>
<organism evidence="10 11">
    <name type="scientific">Lingula anatina</name>
    <name type="common">Brachiopod</name>
    <name type="synonym">Lingula unguis</name>
    <dbReference type="NCBI Taxonomy" id="7574"/>
    <lineage>
        <taxon>Eukaryota</taxon>
        <taxon>Metazoa</taxon>
        <taxon>Spiralia</taxon>
        <taxon>Lophotrochozoa</taxon>
        <taxon>Brachiopoda</taxon>
        <taxon>Linguliformea</taxon>
        <taxon>Lingulata</taxon>
        <taxon>Lingulida</taxon>
        <taxon>Linguloidea</taxon>
        <taxon>Lingulidae</taxon>
        <taxon>Lingula</taxon>
    </lineage>
</organism>
<dbReference type="OMA" id="KSPKTKW"/>
<dbReference type="KEGG" id="lak:106153264"/>
<dbReference type="GO" id="GO:0046872">
    <property type="term" value="F:metal ion binding"/>
    <property type="evidence" value="ECO:0007669"/>
    <property type="project" value="UniProtKB-KW"/>
</dbReference>
<evidence type="ECO:0000256" key="3">
    <source>
        <dbReference type="ARBA" id="ARBA00007879"/>
    </source>
</evidence>
<keyword evidence="4" id="KW-0479">Metal-binding</keyword>
<gene>
    <name evidence="11" type="primary">LOC106153264</name>
</gene>
<evidence type="ECO:0000256" key="2">
    <source>
        <dbReference type="ARBA" id="ARBA00004123"/>
    </source>
</evidence>
<dbReference type="STRING" id="7574.A0A1S3H9B1"/>
<dbReference type="GO" id="GO:0051213">
    <property type="term" value="F:dioxygenase activity"/>
    <property type="evidence" value="ECO:0007669"/>
    <property type="project" value="UniProtKB-KW"/>
</dbReference>
<dbReference type="SUPFAM" id="SSF51197">
    <property type="entry name" value="Clavaminate synthase-like"/>
    <property type="match status" value="1"/>
</dbReference>
<dbReference type="PANTHER" id="PTHR46030:SF1">
    <property type="entry name" value="ALPHA-KETOGLUTARATE-DEPENDENT DIOXYGENASE ALKB HOMOLOG 6"/>
    <property type="match status" value="1"/>
</dbReference>
<evidence type="ECO:0000256" key="1">
    <source>
        <dbReference type="ARBA" id="ARBA00001954"/>
    </source>
</evidence>